<evidence type="ECO:0000313" key="2">
    <source>
        <dbReference type="Proteomes" id="UP000276133"/>
    </source>
</evidence>
<name>A0A3M7RYY5_BRAPC</name>
<keyword evidence="2" id="KW-1185">Reference proteome</keyword>
<accession>A0A3M7RYY5</accession>
<dbReference type="EMBL" id="REGN01002354">
    <property type="protein sequence ID" value="RNA28659.1"/>
    <property type="molecule type" value="Genomic_DNA"/>
</dbReference>
<evidence type="ECO:0000313" key="1">
    <source>
        <dbReference type="EMBL" id="RNA28659.1"/>
    </source>
</evidence>
<comment type="caution">
    <text evidence="1">The sequence shown here is derived from an EMBL/GenBank/DDBJ whole genome shotgun (WGS) entry which is preliminary data.</text>
</comment>
<dbReference type="Proteomes" id="UP000276133">
    <property type="component" value="Unassembled WGS sequence"/>
</dbReference>
<dbReference type="OrthoDB" id="10489247at2759"/>
<reference evidence="1 2" key="1">
    <citation type="journal article" date="2018" name="Sci. Rep.">
        <title>Genomic signatures of local adaptation to the degree of environmental predictability in rotifers.</title>
        <authorList>
            <person name="Franch-Gras L."/>
            <person name="Hahn C."/>
            <person name="Garcia-Roger E.M."/>
            <person name="Carmona M.J."/>
            <person name="Serra M."/>
            <person name="Gomez A."/>
        </authorList>
    </citation>
    <scope>NUCLEOTIDE SEQUENCE [LARGE SCALE GENOMIC DNA]</scope>
    <source>
        <strain evidence="1">HYR1</strain>
    </source>
</reference>
<organism evidence="1 2">
    <name type="scientific">Brachionus plicatilis</name>
    <name type="common">Marine rotifer</name>
    <name type="synonym">Brachionus muelleri</name>
    <dbReference type="NCBI Taxonomy" id="10195"/>
    <lineage>
        <taxon>Eukaryota</taxon>
        <taxon>Metazoa</taxon>
        <taxon>Spiralia</taxon>
        <taxon>Gnathifera</taxon>
        <taxon>Rotifera</taxon>
        <taxon>Eurotatoria</taxon>
        <taxon>Monogononta</taxon>
        <taxon>Pseudotrocha</taxon>
        <taxon>Ploima</taxon>
        <taxon>Brachionidae</taxon>
        <taxon>Brachionus</taxon>
    </lineage>
</organism>
<dbReference type="AlphaFoldDB" id="A0A3M7RYY5"/>
<protein>
    <submittedName>
        <fullName evidence="1">Uncharacterized protein</fullName>
    </submittedName>
</protein>
<proteinExistence type="predicted"/>
<gene>
    <name evidence="1" type="ORF">BpHYR1_008281</name>
</gene>
<sequence>MQSNSPRMLPFSYNLLTRHSNTQNSNIYDEGRLNQLKILNNIPVNYEQSPFLSLFEDPYDISFRTNILQRNSKTDNLIQNNATKFPSILPEIQKQSEKKIDFTPRDHLSNSSESDQYYVNNEGRLTSLKTTNPLKNPSVHEYLYSLSEKKDDSGYVEKYKEIKYKRNKKMPNSSESLKEYKKFKENAGFGFNFLDPMRAKESTQVKIEKVNKRNEYAHYVRERNLAISNKKNTYDPEPHVKIDTFPNLQYSRYINEKKKSH</sequence>